<protein>
    <recommendedName>
        <fullName evidence="4">DUF4283 domain-containing protein</fullName>
    </recommendedName>
</protein>
<accession>A0ABD0UK55</accession>
<name>A0ABD0UK55_DENTH</name>
<keyword evidence="3" id="KW-1185">Reference proteome</keyword>
<feature type="region of interest" description="Disordered" evidence="1">
    <location>
        <begin position="111"/>
        <end position="182"/>
    </location>
</feature>
<reference evidence="2 3" key="1">
    <citation type="journal article" date="2024" name="Plant Biotechnol. J.">
        <title>Dendrobium thyrsiflorum genome and its molecular insights into genes involved in important horticultural traits.</title>
        <authorList>
            <person name="Chen B."/>
            <person name="Wang J.Y."/>
            <person name="Zheng P.J."/>
            <person name="Li K.L."/>
            <person name="Liang Y.M."/>
            <person name="Chen X.F."/>
            <person name="Zhang C."/>
            <person name="Zhao X."/>
            <person name="He X."/>
            <person name="Zhang G.Q."/>
            <person name="Liu Z.J."/>
            <person name="Xu Q."/>
        </authorList>
    </citation>
    <scope>NUCLEOTIDE SEQUENCE [LARGE SCALE GENOMIC DNA]</scope>
    <source>
        <strain evidence="2">GZMU011</strain>
    </source>
</reference>
<evidence type="ECO:0000256" key="1">
    <source>
        <dbReference type="SAM" id="MobiDB-lite"/>
    </source>
</evidence>
<feature type="compositionally biased region" description="Polar residues" evidence="1">
    <location>
        <begin position="111"/>
        <end position="146"/>
    </location>
</feature>
<comment type="caution">
    <text evidence="2">The sequence shown here is derived from an EMBL/GenBank/DDBJ whole genome shotgun (WGS) entry which is preliminary data.</text>
</comment>
<proteinExistence type="predicted"/>
<evidence type="ECO:0000313" key="3">
    <source>
        <dbReference type="Proteomes" id="UP001552299"/>
    </source>
</evidence>
<evidence type="ECO:0000313" key="2">
    <source>
        <dbReference type="EMBL" id="KAL0913028.1"/>
    </source>
</evidence>
<dbReference type="EMBL" id="JANQDX010000013">
    <property type="protein sequence ID" value="KAL0913028.1"/>
    <property type="molecule type" value="Genomic_DNA"/>
</dbReference>
<gene>
    <name evidence="2" type="ORF">M5K25_016458</name>
</gene>
<evidence type="ECO:0008006" key="4">
    <source>
        <dbReference type="Google" id="ProtNLM"/>
    </source>
</evidence>
<sequence>MAWPKRENFTYVPILLKIHDLPLACWNFEGISRNASKIGIPFAVDALTVQKTRLTFARVCVQISSSTIYPDQIPISMVGEVFNLRIQYEWRLSPCEFCSSLVHYSSLCPSKPSTTTTDVPTNRGRSFSRTTRNRQLSASPHSQSTRLHNKPTPGASSTSVNNVDVSVSTNPSPVISPPTNPPAITSLSPKSTIISSSPNPTIVSPSCSDHCPIVLQSGYTQPTHHRFLFKNFCAKIDSYWESLISIFGSPCIGNFILSPRPRVRGSWLFHRYVSPWKPPPSGNVCATTCNVRNYFQFRITSNYPISLHWDHWCNGVCISELPLSQPLLDLFSPNAQLKELIIGNNLSMPATAHCSLANIITAIQIHDSSSCCLMWKQRDDGCFNDFVSEFYKNEAPCSWYRLDQHKHYCFAFFYFLLDVFG</sequence>
<dbReference type="PANTHER" id="PTHR31286">
    <property type="entry name" value="GLYCINE-RICH CELL WALL STRUCTURAL PROTEIN 1.8-LIKE"/>
    <property type="match status" value="1"/>
</dbReference>
<feature type="compositionally biased region" description="Low complexity" evidence="1">
    <location>
        <begin position="156"/>
        <end position="173"/>
    </location>
</feature>
<dbReference type="Proteomes" id="UP001552299">
    <property type="component" value="Unassembled WGS sequence"/>
</dbReference>
<dbReference type="AlphaFoldDB" id="A0ABD0UK55"/>
<organism evidence="2 3">
    <name type="scientific">Dendrobium thyrsiflorum</name>
    <name type="common">Pinecone-like raceme dendrobium</name>
    <name type="synonym">Orchid</name>
    <dbReference type="NCBI Taxonomy" id="117978"/>
    <lineage>
        <taxon>Eukaryota</taxon>
        <taxon>Viridiplantae</taxon>
        <taxon>Streptophyta</taxon>
        <taxon>Embryophyta</taxon>
        <taxon>Tracheophyta</taxon>
        <taxon>Spermatophyta</taxon>
        <taxon>Magnoliopsida</taxon>
        <taxon>Liliopsida</taxon>
        <taxon>Asparagales</taxon>
        <taxon>Orchidaceae</taxon>
        <taxon>Epidendroideae</taxon>
        <taxon>Malaxideae</taxon>
        <taxon>Dendrobiinae</taxon>
        <taxon>Dendrobium</taxon>
    </lineage>
</organism>
<dbReference type="PANTHER" id="PTHR31286:SF180">
    <property type="entry name" value="OS10G0362600 PROTEIN"/>
    <property type="match status" value="1"/>
</dbReference>
<dbReference type="InterPro" id="IPR040256">
    <property type="entry name" value="At4g02000-like"/>
</dbReference>